<dbReference type="Proteomes" id="UP000241421">
    <property type="component" value="Unassembled WGS sequence"/>
</dbReference>
<dbReference type="AlphaFoldDB" id="A0A2U2HF11"/>
<proteinExistence type="predicted"/>
<feature type="signal peptide" evidence="2">
    <location>
        <begin position="1"/>
        <end position="27"/>
    </location>
</feature>
<evidence type="ECO:0000256" key="1">
    <source>
        <dbReference type="SAM" id="Coils"/>
    </source>
</evidence>
<keyword evidence="4" id="KW-1185">Reference proteome</keyword>
<comment type="caution">
    <text evidence="3">The sequence shown here is derived from an EMBL/GenBank/DDBJ whole genome shotgun (WGS) entry which is preliminary data.</text>
</comment>
<dbReference type="OrthoDB" id="9152399at2"/>
<protein>
    <recommendedName>
        <fullName evidence="5">DUF1090 domain-containing protein</fullName>
    </recommendedName>
</protein>
<feature type="chain" id="PRO_5015520509" description="DUF1090 domain-containing protein" evidence="2">
    <location>
        <begin position="28"/>
        <end position="229"/>
    </location>
</feature>
<keyword evidence="2" id="KW-0732">Signal</keyword>
<evidence type="ECO:0000313" key="3">
    <source>
        <dbReference type="EMBL" id="PWF42504.1"/>
    </source>
</evidence>
<dbReference type="EMBL" id="PXWF02000295">
    <property type="protein sequence ID" value="PWF42504.1"/>
    <property type="molecule type" value="Genomic_DNA"/>
</dbReference>
<evidence type="ECO:0000256" key="2">
    <source>
        <dbReference type="SAM" id="SignalP"/>
    </source>
</evidence>
<accession>A0A2U2HF11</accession>
<organism evidence="3 4">
    <name type="scientific">Massilia glaciei</name>
    <dbReference type="NCBI Taxonomy" id="1524097"/>
    <lineage>
        <taxon>Bacteria</taxon>
        <taxon>Pseudomonadati</taxon>
        <taxon>Pseudomonadota</taxon>
        <taxon>Betaproteobacteria</taxon>
        <taxon>Burkholderiales</taxon>
        <taxon>Oxalobacteraceae</taxon>
        <taxon>Telluria group</taxon>
        <taxon>Massilia</taxon>
    </lineage>
</organism>
<evidence type="ECO:0008006" key="5">
    <source>
        <dbReference type="Google" id="ProtNLM"/>
    </source>
</evidence>
<name>A0A2U2HF11_9BURK</name>
<gene>
    <name evidence="3" type="ORF">C7C56_022590</name>
</gene>
<evidence type="ECO:0000313" key="4">
    <source>
        <dbReference type="Proteomes" id="UP000241421"/>
    </source>
</evidence>
<sequence length="229" mass="25221">MSKTVNRLSGLLIASALLSLANPAAIAQKPGAAKAGNDKVMTREELRSCMKLKAANLAHVKELNDKLDAHGDEREKLLAATPVDTGKGLREEAGRQLEIVKAADALVVENSKQIDAWNERMAEFHKNKKDMRQAFRKEQELKAERNVLQAKNDGLIADRTAKVAVYEASVAAANAAIVQTGSGNEEWNKRNKELALEEAQLKASRQRYTDDCASRRFREDDEKAINAGK</sequence>
<feature type="coiled-coil region" evidence="1">
    <location>
        <begin position="114"/>
        <end position="158"/>
    </location>
</feature>
<reference evidence="3 4" key="1">
    <citation type="submission" date="2018-04" db="EMBL/GenBank/DDBJ databases">
        <title>Massilia violaceinigra sp. nov., a novel purple-pigmented bacterium isolated from Tianshan glacier, Xinjiang, China.</title>
        <authorList>
            <person name="Wang H."/>
        </authorList>
    </citation>
    <scope>NUCLEOTIDE SEQUENCE [LARGE SCALE GENOMIC DNA]</scope>
    <source>
        <strain evidence="3 4">B448-2</strain>
    </source>
</reference>
<dbReference type="RefSeq" id="WP_106759618.1">
    <property type="nucleotide sequence ID" value="NZ_PXWF02000295.1"/>
</dbReference>
<keyword evidence="1" id="KW-0175">Coiled coil</keyword>